<evidence type="ECO:0000256" key="3">
    <source>
        <dbReference type="ARBA" id="ARBA00023180"/>
    </source>
</evidence>
<dbReference type="InterPro" id="IPR011625">
    <property type="entry name" value="A2M_N_BRD"/>
</dbReference>
<evidence type="ECO:0000256" key="1">
    <source>
        <dbReference type="ARBA" id="ARBA00022729"/>
    </source>
</evidence>
<dbReference type="InterPro" id="IPR013783">
    <property type="entry name" value="Ig-like_fold"/>
</dbReference>
<gene>
    <name evidence="6" type="ORF">HOLleu_13409</name>
</gene>
<keyword evidence="3" id="KW-0325">Glycoprotein</keyword>
<comment type="caution">
    <text evidence="6">The sequence shown here is derived from an EMBL/GenBank/DDBJ whole genome shotgun (WGS) entry which is preliminary data.</text>
</comment>
<dbReference type="Gene3D" id="2.60.40.1930">
    <property type="match status" value="2"/>
</dbReference>
<keyword evidence="2" id="KW-0882">Thioester bond</keyword>
<proteinExistence type="predicted"/>
<dbReference type="InterPro" id="IPR041555">
    <property type="entry name" value="MG3"/>
</dbReference>
<dbReference type="SMART" id="SM01359">
    <property type="entry name" value="A2M_N_2"/>
    <property type="match status" value="1"/>
</dbReference>
<dbReference type="PANTHER" id="PTHR11412">
    <property type="entry name" value="MACROGLOBULIN / COMPLEMENT"/>
    <property type="match status" value="1"/>
</dbReference>
<dbReference type="InterPro" id="IPR050473">
    <property type="entry name" value="A2M/Complement_sys"/>
</dbReference>
<feature type="chain" id="PRO_5040424708" description="Alpha-2-macroglobulin bait region domain-containing protein" evidence="4">
    <location>
        <begin position="24"/>
        <end position="634"/>
    </location>
</feature>
<dbReference type="Pfam" id="PF01835">
    <property type="entry name" value="MG2"/>
    <property type="match status" value="1"/>
</dbReference>
<dbReference type="PANTHER" id="PTHR11412:SF136">
    <property type="entry name" value="CD109 ANTIGEN"/>
    <property type="match status" value="1"/>
</dbReference>
<reference evidence="6" key="1">
    <citation type="submission" date="2021-10" db="EMBL/GenBank/DDBJ databases">
        <title>Tropical sea cucumber genome reveals ecological adaptation and Cuvierian tubules defense mechanism.</title>
        <authorList>
            <person name="Chen T."/>
        </authorList>
    </citation>
    <scope>NUCLEOTIDE SEQUENCE</scope>
    <source>
        <strain evidence="6">Nanhai2018</strain>
        <tissue evidence="6">Muscle</tissue>
    </source>
</reference>
<feature type="domain" description="Alpha-2-macroglobulin bait region" evidence="5">
    <location>
        <begin position="468"/>
        <end position="602"/>
    </location>
</feature>
<dbReference type="FunFam" id="2.60.40.1930:FF:000001">
    <property type="entry name" value="CD109 isoform 3"/>
    <property type="match status" value="1"/>
</dbReference>
<dbReference type="OrthoDB" id="9998011at2759"/>
<dbReference type="AlphaFoldDB" id="A0A9Q1HDW3"/>
<dbReference type="Proteomes" id="UP001152320">
    <property type="component" value="Chromosome 5"/>
</dbReference>
<keyword evidence="1 4" id="KW-0732">Signal</keyword>
<evidence type="ECO:0000256" key="2">
    <source>
        <dbReference type="ARBA" id="ARBA00022966"/>
    </source>
</evidence>
<evidence type="ECO:0000256" key="4">
    <source>
        <dbReference type="SAM" id="SignalP"/>
    </source>
</evidence>
<evidence type="ECO:0000259" key="5">
    <source>
        <dbReference type="SMART" id="SM01359"/>
    </source>
</evidence>
<dbReference type="EMBL" id="JAIZAY010000005">
    <property type="protein sequence ID" value="KAJ8042375.1"/>
    <property type="molecule type" value="Genomic_DNA"/>
</dbReference>
<organism evidence="6 7">
    <name type="scientific">Holothuria leucospilota</name>
    <name type="common">Black long sea cucumber</name>
    <name type="synonym">Mertensiothuria leucospilota</name>
    <dbReference type="NCBI Taxonomy" id="206669"/>
    <lineage>
        <taxon>Eukaryota</taxon>
        <taxon>Metazoa</taxon>
        <taxon>Echinodermata</taxon>
        <taxon>Eleutherozoa</taxon>
        <taxon>Echinozoa</taxon>
        <taxon>Holothuroidea</taxon>
        <taxon>Aspidochirotacea</taxon>
        <taxon>Aspidochirotida</taxon>
        <taxon>Holothuriidae</taxon>
        <taxon>Holothuria</taxon>
    </lineage>
</organism>
<protein>
    <recommendedName>
        <fullName evidence="5">Alpha-2-macroglobulin bait region domain-containing protein</fullName>
    </recommendedName>
</protein>
<dbReference type="GO" id="GO:0004866">
    <property type="term" value="F:endopeptidase inhibitor activity"/>
    <property type="evidence" value="ECO:0007669"/>
    <property type="project" value="InterPro"/>
</dbReference>
<accession>A0A9Q1HDW3</accession>
<dbReference type="Gene3D" id="2.60.40.10">
    <property type="entry name" value="Immunoglobulins"/>
    <property type="match status" value="1"/>
</dbReference>
<dbReference type="InterPro" id="IPR002890">
    <property type="entry name" value="MG2"/>
</dbReference>
<dbReference type="Gene3D" id="2.60.40.1940">
    <property type="match status" value="1"/>
</dbReference>
<dbReference type="Pfam" id="PF17791">
    <property type="entry name" value="MG3"/>
    <property type="match status" value="1"/>
</dbReference>
<evidence type="ECO:0000313" key="7">
    <source>
        <dbReference type="Proteomes" id="UP001152320"/>
    </source>
</evidence>
<dbReference type="Pfam" id="PF07703">
    <property type="entry name" value="A2M_BRD"/>
    <property type="match status" value="1"/>
</dbReference>
<sequence>MNIQCRIFLMVMSFAVALQSSLGSKEEYPSTYLILAPATIRPGLTFTLSVQIREASGPVNVTAAIKNGESDNAVPQLRAEGIFSPGQVSTLEMQVPDTLPAPAGQYKLEITGLGGGLNFNETKYLQFDVTHFAIFVQTDKAIYKPGQTVNYRIFAVYPGMQVYKGPFDVTVADPDGNIIQLYTGLQNVTYGVITQSMVMSSEPVLGDWEIKVSAEGQTKTQTVTIDEYVLPKFEVTVVLPPYITEEDSALNIQISSKYTYGKPVEGSADVIIKFNYYDNSITRSVQLDDTADVAVSKDDLLTLYKSINTWNDKMYEGLVIIVTAVVTEGLTGLKQNSSATVTYYDKPIKIEALPITSQVFKPGLTYTAFLAVTHQDGSMLTYHERREGLVIAFGVSKNNGNKEWQRGGYSIPETGVVVARYDVPHNTSSLEINAYYYDKPSTQELGTYIGGSYSKYLTQMQSPSSSFMQIALETEKVSVGEDVRMIVTTTEVASELNYVVVSQGDIKLSTSVTTSKTRTPITFTIDSSMTPKANVIISFVRADGEVVVDSVELNVDGSFQNQVSVSFDKTTTEPGDDITFSVESSPDSLVGILAVDQSVLLLKSGNDITQEQQESIAAAAVALLRQHHHHHHHL</sequence>
<feature type="signal peptide" evidence="4">
    <location>
        <begin position="1"/>
        <end position="23"/>
    </location>
</feature>
<keyword evidence="7" id="KW-1185">Reference proteome</keyword>
<dbReference type="Gene3D" id="2.60.40.2950">
    <property type="match status" value="1"/>
</dbReference>
<evidence type="ECO:0000313" key="6">
    <source>
        <dbReference type="EMBL" id="KAJ8042375.1"/>
    </source>
</evidence>
<name>A0A9Q1HDW3_HOLLE</name>
<dbReference type="Gene3D" id="2.20.130.20">
    <property type="match status" value="1"/>
</dbReference>